<evidence type="ECO:0000256" key="1">
    <source>
        <dbReference type="SAM" id="MobiDB-lite"/>
    </source>
</evidence>
<accession>A0A6I8UYI2</accession>
<dbReference type="InterPro" id="IPR011705">
    <property type="entry name" value="BACK"/>
</dbReference>
<dbReference type="AlphaFoldDB" id="A0A6I8UYI2"/>
<dbReference type="InParanoid" id="A0A6I8UYI2"/>
<dbReference type="PANTHER" id="PTHR22667">
    <property type="entry name" value="AT01380P-RELATED"/>
    <property type="match status" value="1"/>
</dbReference>
<proteinExistence type="predicted"/>
<organism evidence="3 4">
    <name type="scientific">Drosophila pseudoobscura pseudoobscura</name>
    <name type="common">Fruit fly</name>
    <dbReference type="NCBI Taxonomy" id="46245"/>
    <lineage>
        <taxon>Eukaryota</taxon>
        <taxon>Metazoa</taxon>
        <taxon>Ecdysozoa</taxon>
        <taxon>Arthropoda</taxon>
        <taxon>Hexapoda</taxon>
        <taxon>Insecta</taxon>
        <taxon>Pterygota</taxon>
        <taxon>Neoptera</taxon>
        <taxon>Endopterygota</taxon>
        <taxon>Diptera</taxon>
        <taxon>Brachycera</taxon>
        <taxon>Muscomorpha</taxon>
        <taxon>Ephydroidea</taxon>
        <taxon>Drosophilidae</taxon>
        <taxon>Drosophila</taxon>
        <taxon>Sophophora</taxon>
    </lineage>
</organism>
<dbReference type="InterPro" id="IPR011333">
    <property type="entry name" value="SKP1/BTB/POZ_sf"/>
</dbReference>
<dbReference type="PANTHER" id="PTHR22667:SF0">
    <property type="entry name" value="AT01380P-RELATED"/>
    <property type="match status" value="1"/>
</dbReference>
<reference evidence="4" key="1">
    <citation type="submission" date="2025-08" db="UniProtKB">
        <authorList>
            <consortium name="RefSeq"/>
        </authorList>
    </citation>
    <scope>IDENTIFICATION</scope>
    <source>
        <strain evidence="4">MV-25-SWS-2005</strain>
        <tissue evidence="4">Whole body</tissue>
    </source>
</reference>
<feature type="region of interest" description="Disordered" evidence="1">
    <location>
        <begin position="1"/>
        <end position="24"/>
    </location>
</feature>
<evidence type="ECO:0000313" key="4">
    <source>
        <dbReference type="RefSeq" id="XP_002133318.3"/>
    </source>
</evidence>
<evidence type="ECO:0000259" key="2">
    <source>
        <dbReference type="SMART" id="SM00875"/>
    </source>
</evidence>
<dbReference type="RefSeq" id="XP_002133318.3">
    <property type="nucleotide sequence ID" value="XM_002133282.3"/>
</dbReference>
<dbReference type="Proteomes" id="UP000001819">
    <property type="component" value="Chromosome 4"/>
</dbReference>
<evidence type="ECO:0000313" key="3">
    <source>
        <dbReference type="Proteomes" id="UP000001819"/>
    </source>
</evidence>
<name>A0A6I8UYI2_DROPS</name>
<dbReference type="SMART" id="SM00875">
    <property type="entry name" value="BACK"/>
    <property type="match status" value="1"/>
</dbReference>
<sequence length="313" mass="36025">MDVRDDKESISVTEMKTTEEPGQTPKWLPFPRNVRTFLLPLQVLCKNPVLVSVEDKVFKCSKVVLVANCQIFSSTLEIGHTLKLTASCLSSKRFIFAYGWMVTNHAAIPYEEMINMLMVADFLKCSPLEKSILTIFNDVDGYLVKDSVRFYFEVIEKGEKGDRLAREMLPRVGHSFLILVASKEFAKVTAKQLYDLLSSSHLAVQSESEVLWAVICWLREDYENRQEHGGYLFKQLQNKRIWIKDPLCPYLNRTSKLSMKMFRDYLQLLNAEPEANFLSRIEILSPEIPPAVPQENILDKILENIYENILSSS</sequence>
<keyword evidence="3" id="KW-1185">Reference proteome</keyword>
<protein>
    <submittedName>
        <fullName evidence="4">Kelch repeat and BTB domain-containing protein 3-like</fullName>
    </submittedName>
</protein>
<feature type="domain" description="BACK" evidence="2">
    <location>
        <begin position="151"/>
        <end position="237"/>
    </location>
</feature>
<dbReference type="Gene3D" id="3.30.710.10">
    <property type="entry name" value="Potassium Channel Kv1.1, Chain A"/>
    <property type="match status" value="1"/>
</dbReference>
<dbReference type="SUPFAM" id="SSF54695">
    <property type="entry name" value="POZ domain"/>
    <property type="match status" value="1"/>
</dbReference>
<gene>
    <name evidence="4" type="primary">LOC6902372</name>
</gene>
<dbReference type="ExpressionAtlas" id="A0A6I8UYI2">
    <property type="expression patterns" value="baseline"/>
</dbReference>
<dbReference type="KEGG" id="dpo:6902372"/>
<dbReference type="Pfam" id="PF07707">
    <property type="entry name" value="BACK"/>
    <property type="match status" value="1"/>
</dbReference>
<dbReference type="Gene3D" id="1.25.40.420">
    <property type="match status" value="1"/>
</dbReference>